<proteinExistence type="predicted"/>
<dbReference type="EMBL" id="UYWY01020647">
    <property type="protein sequence ID" value="VDM42193.1"/>
    <property type="molecule type" value="Genomic_DNA"/>
</dbReference>
<protein>
    <submittedName>
        <fullName evidence="3">Transmembrane protein</fullName>
    </submittedName>
</protein>
<reference evidence="1 2" key="2">
    <citation type="submission" date="2018-11" db="EMBL/GenBank/DDBJ databases">
        <authorList>
            <consortium name="Pathogen Informatics"/>
        </authorList>
    </citation>
    <scope>NUCLEOTIDE SEQUENCE [LARGE SCALE GENOMIC DNA]</scope>
</reference>
<accession>A0A183UQV2</accession>
<organism evidence="2 3">
    <name type="scientific">Toxocara canis</name>
    <name type="common">Canine roundworm</name>
    <dbReference type="NCBI Taxonomy" id="6265"/>
    <lineage>
        <taxon>Eukaryota</taxon>
        <taxon>Metazoa</taxon>
        <taxon>Ecdysozoa</taxon>
        <taxon>Nematoda</taxon>
        <taxon>Chromadorea</taxon>
        <taxon>Rhabditida</taxon>
        <taxon>Spirurina</taxon>
        <taxon>Ascaridomorpha</taxon>
        <taxon>Ascaridoidea</taxon>
        <taxon>Toxocaridae</taxon>
        <taxon>Toxocara</taxon>
    </lineage>
</organism>
<dbReference type="AlphaFoldDB" id="A0A183UQV2"/>
<keyword evidence="2" id="KW-1185">Reference proteome</keyword>
<evidence type="ECO:0000313" key="2">
    <source>
        <dbReference type="Proteomes" id="UP000050794"/>
    </source>
</evidence>
<evidence type="ECO:0000313" key="3">
    <source>
        <dbReference type="WBParaSite" id="TCNE_0001087201-mRNA-1"/>
    </source>
</evidence>
<evidence type="ECO:0000313" key="1">
    <source>
        <dbReference type="EMBL" id="VDM42193.1"/>
    </source>
</evidence>
<reference evidence="3" key="1">
    <citation type="submission" date="2016-06" db="UniProtKB">
        <authorList>
            <consortium name="WormBaseParasite"/>
        </authorList>
    </citation>
    <scope>IDENTIFICATION</scope>
</reference>
<gene>
    <name evidence="1" type="ORF">TCNE_LOCUS10872</name>
</gene>
<dbReference type="Proteomes" id="UP000050794">
    <property type="component" value="Unassembled WGS sequence"/>
</dbReference>
<dbReference type="WBParaSite" id="TCNE_0001087201-mRNA-1">
    <property type="protein sequence ID" value="TCNE_0001087201-mRNA-1"/>
    <property type="gene ID" value="TCNE_0001087201"/>
</dbReference>
<name>A0A183UQV2_TOXCA</name>
<sequence>MQEAQCIKATIKFSDKEENGDWQPNDMQPHFKSELLELSSTSRYTTCSALFHSHTAHLIDSHAISRCGAPSVCASVHSVSARVEERVVWVCDKGCVVKLNRWISNTDHIGNTSTQGAAQNTDRRSASAVSFVRNDCVAALLLLLLVFLSPSARIKLALHRGTRHFARSSNRYYNSRTSL</sequence>